<sequence>MEGQENEPEITENLSKPILKSNFHNGLSIPLNDESNTISRSTAKLPRRRVSFAPEVTLHKIDFVPQYRSDSFESDTAVTSQHQRRETIAFIPSSSDISSNETNSSQDSDEKRDVGVDVLQDSSEEENEEEEGEVSVKKHPFAAVSGEEQASGDEDDSAPIQSAIPIPSTLPYDTDEELTMEITEPIQIQKQTIDLHVREAQDQSHHTSRVEIPLDEMSSDDDEISDNKDEDEGEMELTVNVGRQTLAASNRESFSESKEKVGQIHALTELGSSGDAEKESITDEVDMELTQAIGHSSIKQMQSSADEVTQSKGKTSVEQIKLMEEHSEIYHDSLDDLFEEKSMEITQQISSIEKEKEKEETQISYISEIQFPVLLQKNVQENENEGKEMEFQQPLKTLSGNNAEDIDKQGKPEEFYSEEEGEDEEYDEAVEMEFTQQVGNIKSKSDKDLKNEDPMEESDEKPEEASVQGQTHESADSDMELTQQVSKVNTPAHGEYSKRKAEEDISNDSQPQKIFHSATTSTIPLADVTYDSIDENSEIFNLVTLNQFMIDIGIKFYDDLEIGSQSQNRISISLPKVKLDGESEFGLEDYVMGAIKIPVYELNEFSCKELLQNIQEGIKIFETINESTSSMNPRLFKEFYETIPEAKLSMKTEFQLIKDYSRQEAKKVWYGWRSQLIRNVLDELTKTIENLKEDRSKLLLGIEQINEANDIVFNRHRQLKLKLANFKQLVASSESIDKKDLHDFQIEMKQIQEHIGQFRREYAQQTLNLRELNQAILEKEKTISILNAEIRSNTDIIQRNKKYDATEINLLIYKFNLLETLTKSRIIKNTEVHGKKLVFEFDSSITIIMDFNDMRRGFSYEFKEKSPTFKIQDLYLAHSQNLNVMFQDDNHDKLNILEQFRSLRMIWQNLQKIDFLLYKISLKFPVKIDKNNGDIIIKYYIAEFKCKFELRLEVDVRMLLVKKFNIKILRMGELVDTQIVLGNFKRECCNNDLVKGIETASWE</sequence>
<feature type="region of interest" description="Disordered" evidence="2">
    <location>
        <begin position="198"/>
        <end position="240"/>
    </location>
</feature>
<keyword evidence="5" id="KW-1185">Reference proteome</keyword>
<feature type="region of interest" description="Disordered" evidence="2">
    <location>
        <begin position="66"/>
        <end position="177"/>
    </location>
</feature>
<dbReference type="InterPro" id="IPR013253">
    <property type="entry name" value="Spc7_domain"/>
</dbReference>
<dbReference type="GO" id="GO:0000776">
    <property type="term" value="C:kinetochore"/>
    <property type="evidence" value="ECO:0007669"/>
    <property type="project" value="TreeGrafter"/>
</dbReference>
<feature type="compositionally biased region" description="Acidic residues" evidence="2">
    <location>
        <begin position="415"/>
        <end position="431"/>
    </location>
</feature>
<gene>
    <name evidence="4" type="ORF">CLIB1423_01S01508</name>
</gene>
<feature type="compositionally biased region" description="Polar residues" evidence="2">
    <location>
        <begin position="480"/>
        <end position="489"/>
    </location>
</feature>
<dbReference type="Proteomes" id="UP000837801">
    <property type="component" value="Unassembled WGS sequence"/>
</dbReference>
<dbReference type="EMBL" id="CAKXYY010000001">
    <property type="protein sequence ID" value="CAH2350060.1"/>
    <property type="molecule type" value="Genomic_DNA"/>
</dbReference>
<feature type="domain" description="Spc7 kinetochore protein" evidence="3">
    <location>
        <begin position="533"/>
        <end position="850"/>
    </location>
</feature>
<feature type="region of interest" description="Disordered" evidence="2">
    <location>
        <begin position="1"/>
        <end position="51"/>
    </location>
</feature>
<dbReference type="Pfam" id="PF15402">
    <property type="entry name" value="MELT_2"/>
    <property type="match status" value="3"/>
</dbReference>
<protein>
    <recommendedName>
        <fullName evidence="3">Spc7 kinetochore protein domain-containing protein</fullName>
    </recommendedName>
</protein>
<dbReference type="GO" id="GO:1990758">
    <property type="term" value="P:mitotic sister chromatid biorientation"/>
    <property type="evidence" value="ECO:0007669"/>
    <property type="project" value="TreeGrafter"/>
</dbReference>
<dbReference type="PANTHER" id="PTHR28260:SF1">
    <property type="entry name" value="SPINDLE POLE BODY COMPONENT SPC105"/>
    <property type="match status" value="1"/>
</dbReference>
<accession>A0A9P0QK09</accession>
<dbReference type="SMART" id="SM00787">
    <property type="entry name" value="Spc7"/>
    <property type="match status" value="1"/>
</dbReference>
<keyword evidence="1" id="KW-0175">Coiled coil</keyword>
<dbReference type="Pfam" id="PF08317">
    <property type="entry name" value="Spc7"/>
    <property type="match status" value="1"/>
</dbReference>
<feature type="compositionally biased region" description="Basic and acidic residues" evidence="2">
    <location>
        <begin position="198"/>
        <end position="209"/>
    </location>
</feature>
<dbReference type="GO" id="GO:0034501">
    <property type="term" value="P:protein localization to kinetochore"/>
    <property type="evidence" value="ECO:0007669"/>
    <property type="project" value="TreeGrafter"/>
</dbReference>
<feature type="compositionally biased region" description="Acidic residues" evidence="2">
    <location>
        <begin position="122"/>
        <end position="133"/>
    </location>
</feature>
<proteinExistence type="predicted"/>
<comment type="caution">
    <text evidence="4">The sequence shown here is derived from an EMBL/GenBank/DDBJ whole genome shotgun (WGS) entry which is preliminary data.</text>
</comment>
<organism evidence="4 5">
    <name type="scientific">[Candida] railenensis</name>
    <dbReference type="NCBI Taxonomy" id="45579"/>
    <lineage>
        <taxon>Eukaryota</taxon>
        <taxon>Fungi</taxon>
        <taxon>Dikarya</taxon>
        <taxon>Ascomycota</taxon>
        <taxon>Saccharomycotina</taxon>
        <taxon>Pichiomycetes</taxon>
        <taxon>Debaryomycetaceae</taxon>
        <taxon>Kurtzmaniella</taxon>
    </lineage>
</organism>
<feature type="region of interest" description="Disordered" evidence="2">
    <location>
        <begin position="380"/>
        <end position="510"/>
    </location>
</feature>
<evidence type="ECO:0000313" key="4">
    <source>
        <dbReference type="EMBL" id="CAH2350060.1"/>
    </source>
</evidence>
<name>A0A9P0QK09_9ASCO</name>
<dbReference type="AlphaFoldDB" id="A0A9P0QK09"/>
<evidence type="ECO:0000256" key="2">
    <source>
        <dbReference type="SAM" id="MobiDB-lite"/>
    </source>
</evidence>
<feature type="compositionally biased region" description="Acidic residues" evidence="2">
    <location>
        <begin position="1"/>
        <end position="10"/>
    </location>
</feature>
<dbReference type="GO" id="GO:0007094">
    <property type="term" value="P:mitotic spindle assembly checkpoint signaling"/>
    <property type="evidence" value="ECO:0007669"/>
    <property type="project" value="TreeGrafter"/>
</dbReference>
<dbReference type="OrthoDB" id="5592879at2759"/>
<feature type="compositionally biased region" description="Basic and acidic residues" evidence="2">
    <location>
        <begin position="405"/>
        <end position="414"/>
    </location>
</feature>
<feature type="compositionally biased region" description="Low complexity" evidence="2">
    <location>
        <begin position="93"/>
        <end position="105"/>
    </location>
</feature>
<feature type="coiled-coil region" evidence="1">
    <location>
        <begin position="674"/>
        <end position="708"/>
    </location>
</feature>
<evidence type="ECO:0000256" key="1">
    <source>
        <dbReference type="SAM" id="Coils"/>
    </source>
</evidence>
<feature type="coiled-coil region" evidence="1">
    <location>
        <begin position="755"/>
        <end position="789"/>
    </location>
</feature>
<evidence type="ECO:0000259" key="3">
    <source>
        <dbReference type="SMART" id="SM00787"/>
    </source>
</evidence>
<reference evidence="4" key="1">
    <citation type="submission" date="2022-03" db="EMBL/GenBank/DDBJ databases">
        <authorList>
            <person name="Legras J.-L."/>
            <person name="Devillers H."/>
            <person name="Grondin C."/>
        </authorList>
    </citation>
    <scope>NUCLEOTIDE SEQUENCE</scope>
    <source>
        <strain evidence="4">CLIB 1423</strain>
    </source>
</reference>
<feature type="compositionally biased region" description="Basic and acidic residues" evidence="2">
    <location>
        <begin position="443"/>
        <end position="453"/>
    </location>
</feature>
<feature type="compositionally biased region" description="Acidic residues" evidence="2">
    <location>
        <begin position="213"/>
        <end position="235"/>
    </location>
</feature>
<feature type="compositionally biased region" description="Polar residues" evidence="2">
    <location>
        <begin position="33"/>
        <end position="42"/>
    </location>
</feature>
<dbReference type="InterPro" id="IPR033338">
    <property type="entry name" value="Spc105/Spc7"/>
</dbReference>
<evidence type="ECO:0000313" key="5">
    <source>
        <dbReference type="Proteomes" id="UP000837801"/>
    </source>
</evidence>
<dbReference type="PANTHER" id="PTHR28260">
    <property type="entry name" value="SPINDLE POLE BODY COMPONENT SPC105"/>
    <property type="match status" value="1"/>
</dbReference>